<feature type="region of interest" description="Disordered" evidence="10">
    <location>
        <begin position="843"/>
        <end position="960"/>
    </location>
</feature>
<dbReference type="InterPro" id="IPR003960">
    <property type="entry name" value="ATPase_AAA_CS"/>
</dbReference>
<dbReference type="PROSITE" id="PS00674">
    <property type="entry name" value="AAA"/>
    <property type="match status" value="1"/>
</dbReference>
<dbReference type="GO" id="GO:0042393">
    <property type="term" value="F:histone binding"/>
    <property type="evidence" value="ECO:0007669"/>
    <property type="project" value="TreeGrafter"/>
</dbReference>
<evidence type="ECO:0000256" key="9">
    <source>
        <dbReference type="PROSITE-ProRule" id="PRU00035"/>
    </source>
</evidence>
<dbReference type="PANTHER" id="PTHR23069">
    <property type="entry name" value="AAA DOMAIN-CONTAINING"/>
    <property type="match status" value="1"/>
</dbReference>
<feature type="compositionally biased region" description="Low complexity" evidence="10">
    <location>
        <begin position="913"/>
        <end position="925"/>
    </location>
</feature>
<dbReference type="GO" id="GO:0006337">
    <property type="term" value="P:nucleosome disassembly"/>
    <property type="evidence" value="ECO:0007669"/>
    <property type="project" value="TreeGrafter"/>
</dbReference>
<comment type="subcellular location">
    <subcellularLocation>
        <location evidence="1">Nucleus</location>
    </subcellularLocation>
</comment>
<sequence length="1055" mass="121046">RCLNRRKKHAIHSSDTTSSDEERFERRKSKSMTRARNRCLPMNFRAEDLASGILRERVKVGTSLADVDPMNIDKSVRFDSIGGLSHHIHALKEMVVFPLLYPEIFEKFKIQPPRGCLFYGPPGTGKTLVARALANECSQGDKKVAFFMRKGADCLSKWVGESERQLRLLFDQAYLMRPSIIFFDEIDGLAPVRSSRQDQIHSSIVSTLLALMDGLDNRGEIVVIGATNRLDSIDPALRRPGRFDREFLFNLPDQKARKHILQIHTRDWNPKLSDAFLGELAEKCVGYCGADIKALCTEAALTALRRRYPQIYASSHKLQLDVSSIVLSAQDFYHAMQNIVPASQRAVMSSGHALSPIIRPLLERSFNNILAVLQKVFPHAEISQKKQIYFNILCDPRFKSTLSYIDDYMLEYYKIGTSNKQNLLSLQKYCRSPYHQPTSYRPRLLLSGERGSGQTSHLAPALLHTLEKFSVHRLDLPALYSVSAKTPEESCAQIFREARRTVPSIVYMPHIGDWWEAVSETVRATFLTLLQDIPSFSPIFLLSTSETMYSELPEEIKCIFRIQYEEVLYIQRPIEEDRRKFFQELILNQASMAPPRRKHTALCAMEVLPLALPSPPRQLSESEKNRMEDQEENTLRELRLFLRDVTKRLATDKRFNIFSKPVDIEEVSDYLEVIKEPMDLSTIITKIDKHNYLTAKDFLKDIDLICSNALEYNPDKDPGDKIIRHRACTLKDTAHAIIAAELDPEFNKLCEEIKEARMKRDSSCEQRLVASKHLHILRIVNHPSIINDFKTQQCQNENTRVGLLPLAWYTTCRKTVRVRRKSRRRSQWGKGIIKKRKVNNLKKDEDDPKFADFENHTEDSTDCHEENGEETGDLSMTNDESSCDIMDMDQGQRLNNGAGTKENFASTEEESSNESLLVNSSSSLNPEQTSSSGDKCSSEQKTLLEDQSKEKPETSKYIHSRQSVLVESECLSVEQALMRRKEPSEPVPPLIVDHERLKKLLDLLVDKSNNLAVDQLERLYSLLSQCIYRHRKDYDKSQLVEVTEECFEDLRLEES</sequence>
<dbReference type="SMART" id="SM00297">
    <property type="entry name" value="BROMO"/>
    <property type="match status" value="1"/>
</dbReference>
<proteinExistence type="inferred from homology"/>
<protein>
    <submittedName>
        <fullName evidence="12">ATPase family AAA domain containing 2B</fullName>
    </submittedName>
</protein>
<feature type="region of interest" description="Disordered" evidence="10">
    <location>
        <begin position="1"/>
        <end position="33"/>
    </location>
</feature>
<evidence type="ECO:0000313" key="13">
    <source>
        <dbReference type="Proteomes" id="UP000007646"/>
    </source>
</evidence>
<feature type="compositionally biased region" description="Basic residues" evidence="10">
    <location>
        <begin position="1"/>
        <end position="11"/>
    </location>
</feature>
<dbReference type="PROSITE" id="PS50014">
    <property type="entry name" value="BROMODOMAIN_2"/>
    <property type="match status" value="1"/>
</dbReference>
<reference evidence="12" key="3">
    <citation type="submission" date="2025-09" db="UniProtKB">
        <authorList>
            <consortium name="Ensembl"/>
        </authorList>
    </citation>
    <scope>IDENTIFICATION</scope>
    <source>
        <strain evidence="12">Isolate ISIS603380</strain>
    </source>
</reference>
<evidence type="ECO:0000259" key="11">
    <source>
        <dbReference type="PROSITE" id="PS50014"/>
    </source>
</evidence>
<dbReference type="SMART" id="SM00382">
    <property type="entry name" value="AAA"/>
    <property type="match status" value="1"/>
</dbReference>
<dbReference type="FunFam" id="1.10.8.60:FF:000410">
    <property type="entry name" value="ATPase family, AAA domain-containing 2B"/>
    <property type="match status" value="1"/>
</dbReference>
<dbReference type="InterPro" id="IPR041569">
    <property type="entry name" value="AAA_lid_3"/>
</dbReference>
<dbReference type="OMA" id="DKQCTTN"/>
<evidence type="ECO:0000256" key="2">
    <source>
        <dbReference type="ARBA" id="ARBA00006914"/>
    </source>
</evidence>
<evidence type="ECO:0000256" key="6">
    <source>
        <dbReference type="ARBA" id="ARBA00023054"/>
    </source>
</evidence>
<dbReference type="GeneTree" id="ENSGT00550000074694"/>
<gene>
    <name evidence="12" type="primary">ATAD2B</name>
</gene>
<dbReference type="GO" id="GO:0005654">
    <property type="term" value="C:nucleoplasm"/>
    <property type="evidence" value="ECO:0007669"/>
    <property type="project" value="UniProtKB-ARBA"/>
</dbReference>
<dbReference type="PANTHER" id="PTHR23069:SF5">
    <property type="entry name" value="ATPASE FAMILY AAA DOMAIN-CONTAINING PROTEIN 2B"/>
    <property type="match status" value="1"/>
</dbReference>
<evidence type="ECO:0000256" key="10">
    <source>
        <dbReference type="SAM" id="MobiDB-lite"/>
    </source>
</evidence>
<evidence type="ECO:0000256" key="3">
    <source>
        <dbReference type="ARBA" id="ARBA00022553"/>
    </source>
</evidence>
<dbReference type="FunFam" id="3.40.50.300:FF:000061">
    <property type="entry name" value="ATPase family, AAA domain-containing 2"/>
    <property type="match status" value="1"/>
</dbReference>
<dbReference type="InterPro" id="IPR018359">
    <property type="entry name" value="Bromodomain_CS"/>
</dbReference>
<dbReference type="FunFam" id="3.40.50.300:FF:000699">
    <property type="entry name" value="ATPase family AAA domain-containing protein 2B"/>
    <property type="match status" value="1"/>
</dbReference>
<keyword evidence="3" id="KW-0597">Phosphoprotein</keyword>
<dbReference type="Proteomes" id="UP000007646">
    <property type="component" value="Unassembled WGS sequence"/>
</dbReference>
<dbReference type="FunFam" id="1.20.920.10:FF:000021">
    <property type="entry name" value="ATPase family AAA domain-containing protein 2"/>
    <property type="match status" value="1"/>
</dbReference>
<evidence type="ECO:0000256" key="1">
    <source>
        <dbReference type="ARBA" id="ARBA00004123"/>
    </source>
</evidence>
<evidence type="ECO:0000313" key="12">
    <source>
        <dbReference type="Ensembl" id="ENSLAFP00000026180.1"/>
    </source>
</evidence>
<keyword evidence="13" id="KW-1185">Reference proteome</keyword>
<evidence type="ECO:0000256" key="8">
    <source>
        <dbReference type="ARBA" id="ARBA00023242"/>
    </source>
</evidence>
<feature type="compositionally biased region" description="Polar residues" evidence="10">
    <location>
        <begin position="926"/>
        <end position="935"/>
    </location>
</feature>
<dbReference type="InterPro" id="IPR045199">
    <property type="entry name" value="ATAD2-like"/>
</dbReference>
<reference evidence="12" key="2">
    <citation type="submission" date="2025-08" db="UniProtKB">
        <authorList>
            <consortium name="Ensembl"/>
        </authorList>
    </citation>
    <scope>IDENTIFICATION</scope>
    <source>
        <strain evidence="12">Isolate ISIS603380</strain>
    </source>
</reference>
<evidence type="ECO:0000256" key="4">
    <source>
        <dbReference type="ARBA" id="ARBA00022741"/>
    </source>
</evidence>
<feature type="compositionally biased region" description="Basic and acidic residues" evidence="10">
    <location>
        <begin position="936"/>
        <end position="956"/>
    </location>
</feature>
<dbReference type="InterPro" id="IPR003959">
    <property type="entry name" value="ATPase_AAA_core"/>
</dbReference>
<dbReference type="Pfam" id="PF00439">
    <property type="entry name" value="Bromodomain"/>
    <property type="match status" value="1"/>
</dbReference>
<dbReference type="SUPFAM" id="SSF52540">
    <property type="entry name" value="P-loop containing nucleoside triphosphate hydrolases"/>
    <property type="match status" value="2"/>
</dbReference>
<dbReference type="Pfam" id="PF00004">
    <property type="entry name" value="AAA"/>
    <property type="match status" value="1"/>
</dbReference>
<keyword evidence="8" id="KW-0539">Nucleus</keyword>
<evidence type="ECO:0000256" key="5">
    <source>
        <dbReference type="ARBA" id="ARBA00022840"/>
    </source>
</evidence>
<dbReference type="InterPro" id="IPR001487">
    <property type="entry name" value="Bromodomain"/>
</dbReference>
<dbReference type="CDD" id="cd19517">
    <property type="entry name" value="RecA-like_Yta7-like"/>
    <property type="match status" value="1"/>
</dbReference>
<keyword evidence="5" id="KW-0067">ATP-binding</keyword>
<dbReference type="Gene3D" id="1.10.8.60">
    <property type="match status" value="1"/>
</dbReference>
<accession>G3UEC2</accession>
<keyword evidence="4" id="KW-0547">Nucleotide-binding</keyword>
<dbReference type="Gene3D" id="1.20.920.10">
    <property type="entry name" value="Bromodomain-like"/>
    <property type="match status" value="1"/>
</dbReference>
<keyword evidence="6" id="KW-0175">Coiled coil</keyword>
<dbReference type="GO" id="GO:0003682">
    <property type="term" value="F:chromatin binding"/>
    <property type="evidence" value="ECO:0007669"/>
    <property type="project" value="TreeGrafter"/>
</dbReference>
<dbReference type="InterPro" id="IPR027417">
    <property type="entry name" value="P-loop_NTPase"/>
</dbReference>
<dbReference type="Pfam" id="PF17862">
    <property type="entry name" value="AAA_lid_3"/>
    <property type="match status" value="1"/>
</dbReference>
<dbReference type="CDD" id="cd05528">
    <property type="entry name" value="Bromo_AAA"/>
    <property type="match status" value="1"/>
</dbReference>
<dbReference type="GO" id="GO:0005524">
    <property type="term" value="F:ATP binding"/>
    <property type="evidence" value="ECO:0007669"/>
    <property type="project" value="UniProtKB-KW"/>
</dbReference>
<dbReference type="InterPro" id="IPR003593">
    <property type="entry name" value="AAA+_ATPase"/>
</dbReference>
<dbReference type="InterPro" id="IPR036427">
    <property type="entry name" value="Bromodomain-like_sf"/>
</dbReference>
<dbReference type="Ensembl" id="ENSLAFT00000027070.1">
    <property type="protein sequence ID" value="ENSLAFP00000026180.1"/>
    <property type="gene ID" value="ENSLAFG00000016605.4"/>
</dbReference>
<dbReference type="GO" id="GO:0045815">
    <property type="term" value="P:transcription initiation-coupled chromatin remodeling"/>
    <property type="evidence" value="ECO:0007669"/>
    <property type="project" value="TreeGrafter"/>
</dbReference>
<reference evidence="12 13" key="1">
    <citation type="submission" date="2009-06" db="EMBL/GenBank/DDBJ databases">
        <title>The Genome Sequence of Loxodonta africana (African elephant).</title>
        <authorList>
            <person name="Di Palma F."/>
            <person name="Heiman D."/>
            <person name="Young S."/>
            <person name="Johnson J."/>
            <person name="Lander E.S."/>
            <person name="Lindblad-Toh K."/>
        </authorList>
    </citation>
    <scope>NUCLEOTIDE SEQUENCE [LARGE SCALE GENOMIC DNA]</scope>
    <source>
        <strain evidence="12 13">Isolate ISIS603380</strain>
    </source>
</reference>
<keyword evidence="7 9" id="KW-0103">Bromodomain</keyword>
<dbReference type="GO" id="GO:0006334">
    <property type="term" value="P:nucleosome assembly"/>
    <property type="evidence" value="ECO:0007669"/>
    <property type="project" value="TreeGrafter"/>
</dbReference>
<dbReference type="PROSITE" id="PS00633">
    <property type="entry name" value="BROMODOMAIN_1"/>
    <property type="match status" value="1"/>
</dbReference>
<feature type="domain" description="Bromo" evidence="11">
    <location>
        <begin position="650"/>
        <end position="713"/>
    </location>
</feature>
<dbReference type="GO" id="GO:0016887">
    <property type="term" value="F:ATP hydrolysis activity"/>
    <property type="evidence" value="ECO:0007669"/>
    <property type="project" value="InterPro"/>
</dbReference>
<dbReference type="HOGENOM" id="CLU_001448_3_1_1"/>
<dbReference type="Gene3D" id="3.40.50.300">
    <property type="entry name" value="P-loop containing nucleotide triphosphate hydrolases"/>
    <property type="match status" value="2"/>
</dbReference>
<evidence type="ECO:0000256" key="7">
    <source>
        <dbReference type="ARBA" id="ARBA00023117"/>
    </source>
</evidence>
<organism evidence="12 13">
    <name type="scientific">Loxodonta africana</name>
    <name type="common">African elephant</name>
    <dbReference type="NCBI Taxonomy" id="9785"/>
    <lineage>
        <taxon>Eukaryota</taxon>
        <taxon>Metazoa</taxon>
        <taxon>Chordata</taxon>
        <taxon>Craniata</taxon>
        <taxon>Vertebrata</taxon>
        <taxon>Euteleostomi</taxon>
        <taxon>Mammalia</taxon>
        <taxon>Eutheria</taxon>
        <taxon>Afrotheria</taxon>
        <taxon>Proboscidea</taxon>
        <taxon>Elephantidae</taxon>
        <taxon>Loxodonta</taxon>
    </lineage>
</organism>
<comment type="similarity">
    <text evidence="2">Belongs to the AAA ATPase family.</text>
</comment>
<dbReference type="PRINTS" id="PR00503">
    <property type="entry name" value="BROMODOMAIN"/>
</dbReference>
<dbReference type="SUPFAM" id="SSF47370">
    <property type="entry name" value="Bromodomain"/>
    <property type="match status" value="1"/>
</dbReference>
<dbReference type="AlphaFoldDB" id="G3UEC2"/>
<name>G3UEC2_LOXAF</name>
<feature type="compositionally biased region" description="Basic and acidic residues" evidence="10">
    <location>
        <begin position="843"/>
        <end position="866"/>
    </location>
</feature>